<evidence type="ECO:0000256" key="3">
    <source>
        <dbReference type="ARBA" id="ARBA00022827"/>
    </source>
</evidence>
<name>A0A445A0C8_ARAHY</name>
<comment type="caution">
    <text evidence="6">The sequence shown here is derived from an EMBL/GenBank/DDBJ whole genome shotgun (WGS) entry which is preliminary data.</text>
</comment>
<proteinExistence type="inferred from homology"/>
<gene>
    <name evidence="6" type="ORF">Ahy_B03g064802</name>
</gene>
<dbReference type="Gene3D" id="3.50.50.60">
    <property type="entry name" value="FAD/NAD(P)-binding domain"/>
    <property type="match status" value="1"/>
</dbReference>
<keyword evidence="3 5" id="KW-0274">FAD</keyword>
<accession>A0A445A0C8</accession>
<evidence type="ECO:0000256" key="1">
    <source>
        <dbReference type="ARBA" id="ARBA00009183"/>
    </source>
</evidence>
<evidence type="ECO:0000256" key="4">
    <source>
        <dbReference type="ARBA" id="ARBA00023002"/>
    </source>
</evidence>
<keyword evidence="2 5" id="KW-0285">Flavoprotein</keyword>
<dbReference type="PROSITE" id="PS51257">
    <property type="entry name" value="PROKAR_LIPOPROTEIN"/>
    <property type="match status" value="1"/>
</dbReference>
<dbReference type="InterPro" id="IPR036188">
    <property type="entry name" value="FAD/NAD-bd_sf"/>
</dbReference>
<dbReference type="SUPFAM" id="SSF51905">
    <property type="entry name" value="FAD/NAD(P)-binding domain"/>
    <property type="match status" value="1"/>
</dbReference>
<dbReference type="PANTHER" id="PTHR23023">
    <property type="entry name" value="DIMETHYLANILINE MONOOXYGENASE"/>
    <property type="match status" value="1"/>
</dbReference>
<comment type="similarity">
    <text evidence="1 5">Belongs to the FMO family.</text>
</comment>
<keyword evidence="7" id="KW-1185">Reference proteome</keyword>
<dbReference type="GO" id="GO:0050660">
    <property type="term" value="F:flavin adenine dinucleotide binding"/>
    <property type="evidence" value="ECO:0007669"/>
    <property type="project" value="InterPro"/>
</dbReference>
<dbReference type="GO" id="GO:0050661">
    <property type="term" value="F:NADP binding"/>
    <property type="evidence" value="ECO:0007669"/>
    <property type="project" value="InterPro"/>
</dbReference>
<evidence type="ECO:0000256" key="5">
    <source>
        <dbReference type="RuleBase" id="RU361177"/>
    </source>
</evidence>
<evidence type="ECO:0000256" key="2">
    <source>
        <dbReference type="ARBA" id="ARBA00022630"/>
    </source>
</evidence>
<sequence>MEKRVAIIGAGTSGLLACKYTLEKGFNPIVFEAEEGVGGLWRHTIEFTKLQTTISTYQFSDFSWHSFAKEESPNSQQMLHYLNSYAQHFSLFPYIKFNSKVMEVEYVGESSEEMEIWELWGGNGRPFFSKGTWHIAVQDTKNFSREVCG</sequence>
<dbReference type="STRING" id="3818.A0A445A0C8"/>
<dbReference type="InterPro" id="IPR020946">
    <property type="entry name" value="Flavin_mOase-like"/>
</dbReference>
<reference evidence="6 7" key="1">
    <citation type="submission" date="2019-01" db="EMBL/GenBank/DDBJ databases">
        <title>Sequencing of cultivated peanut Arachis hypogaea provides insights into genome evolution and oil improvement.</title>
        <authorList>
            <person name="Chen X."/>
        </authorList>
    </citation>
    <scope>NUCLEOTIDE SEQUENCE [LARGE SCALE GENOMIC DNA]</scope>
    <source>
        <strain evidence="7">cv. Fuhuasheng</strain>
        <tissue evidence="6">Leaves</tissue>
    </source>
</reference>
<dbReference type="FunFam" id="3.50.50.60:FF:000403">
    <property type="entry name" value="Flavin-containing monooxygenase"/>
    <property type="match status" value="1"/>
</dbReference>
<dbReference type="AlphaFoldDB" id="A0A445A0C8"/>
<dbReference type="Proteomes" id="UP000289738">
    <property type="component" value="Chromosome B03"/>
</dbReference>
<dbReference type="GO" id="GO:0004499">
    <property type="term" value="F:N,N-dimethylaniline monooxygenase activity"/>
    <property type="evidence" value="ECO:0007669"/>
    <property type="project" value="InterPro"/>
</dbReference>
<dbReference type="EMBL" id="SDMP01000013">
    <property type="protein sequence ID" value="RYR19889.1"/>
    <property type="molecule type" value="Genomic_DNA"/>
</dbReference>
<protein>
    <recommendedName>
        <fullName evidence="5">Flavin-containing monooxygenase</fullName>
        <ecNumber evidence="5">1.-.-.-</ecNumber>
    </recommendedName>
</protein>
<evidence type="ECO:0000313" key="7">
    <source>
        <dbReference type="Proteomes" id="UP000289738"/>
    </source>
</evidence>
<dbReference type="EC" id="1.-.-.-" evidence="5"/>
<dbReference type="InterPro" id="IPR050346">
    <property type="entry name" value="FMO-like"/>
</dbReference>
<keyword evidence="5" id="KW-0503">Monooxygenase</keyword>
<keyword evidence="4 5" id="KW-0560">Oxidoreductase</keyword>
<comment type="cofactor">
    <cofactor evidence="5">
        <name>FAD</name>
        <dbReference type="ChEBI" id="CHEBI:57692"/>
    </cofactor>
</comment>
<evidence type="ECO:0000313" key="6">
    <source>
        <dbReference type="EMBL" id="RYR19889.1"/>
    </source>
</evidence>
<organism evidence="6 7">
    <name type="scientific">Arachis hypogaea</name>
    <name type="common">Peanut</name>
    <dbReference type="NCBI Taxonomy" id="3818"/>
    <lineage>
        <taxon>Eukaryota</taxon>
        <taxon>Viridiplantae</taxon>
        <taxon>Streptophyta</taxon>
        <taxon>Embryophyta</taxon>
        <taxon>Tracheophyta</taxon>
        <taxon>Spermatophyta</taxon>
        <taxon>Magnoliopsida</taxon>
        <taxon>eudicotyledons</taxon>
        <taxon>Gunneridae</taxon>
        <taxon>Pentapetalae</taxon>
        <taxon>rosids</taxon>
        <taxon>fabids</taxon>
        <taxon>Fabales</taxon>
        <taxon>Fabaceae</taxon>
        <taxon>Papilionoideae</taxon>
        <taxon>50 kb inversion clade</taxon>
        <taxon>dalbergioids sensu lato</taxon>
        <taxon>Dalbergieae</taxon>
        <taxon>Pterocarpus clade</taxon>
        <taxon>Arachis</taxon>
    </lineage>
</organism>
<dbReference type="PRINTS" id="PR00419">
    <property type="entry name" value="ADXRDTASE"/>
</dbReference>
<dbReference type="Pfam" id="PF00743">
    <property type="entry name" value="FMO-like"/>
    <property type="match status" value="1"/>
</dbReference>